<keyword evidence="4 5" id="KW-0539">Nucleus</keyword>
<dbReference type="PANTHER" id="PTHR11514:SF43">
    <property type="entry name" value="TRANSCRIPTION FACTOR MYC2"/>
    <property type="match status" value="1"/>
</dbReference>
<evidence type="ECO:0000256" key="5">
    <source>
        <dbReference type="RuleBase" id="RU369104"/>
    </source>
</evidence>
<dbReference type="Pfam" id="PF00010">
    <property type="entry name" value="HLH"/>
    <property type="match status" value="1"/>
</dbReference>
<evidence type="ECO:0000256" key="6">
    <source>
        <dbReference type="SAM" id="MobiDB-lite"/>
    </source>
</evidence>
<sequence length="521" mass="56577">MTVLNQDSLQQRLQALIDGARESWTYAIFWQSNPDPDADSMLVWGDGYYKGEENKDKSRNRSLDPIEQDLRKKVLRELNSLISGSTASPDDAVDEDVTDTEWFFLVSMTESFAKGVDLPVQAFTGLNLIWIAGSETLRISPFDRARRGLDFGLQTLVCIPIQGGVVEMGSTDMIPRSSDLMNKFRILFNYGGGDLGNCSNSAAAVAAAPVADQPGPAVVDQGNNDPSALWISEPSSSAAEFRTVMTAGGGSSSNLTCLSSNPVANGSHHHQQQQQKGVIHLDVQSTSCVGENPIGINTHKVQQNQQPGFVSRELNFSEYGYVDGIGSRNGTLTPAKPEAGEILSFGDSKRVPSCTGSGTIFGSNSHLMAEEYKKKKSSPTSRGSNEEGMMSFTSGVLLPSSGGVKSSTVDSDHSDLEASVKEADSASRVVDPAEKKPRKRGRKPANGREEPLNHVEAERQRREKLNQRFYALRAVVPNVSKMDKASLLGDAISYIKELKSKLQNVESDKEILQKQIGTLKR</sequence>
<accession>G1FCI8</accession>
<reference evidence="8" key="1">
    <citation type="journal article" date="2012" name="Int. J. Mol. Sci.">
        <title>Expression Analysis of MYC Genes from Tamarix hispida in Response to Different Abiotic Stresses.</title>
        <authorList>
            <person name="Ji X."/>
            <person name="Wang Y."/>
            <person name="Liu G."/>
        </authorList>
    </citation>
    <scope>NUCLEOTIDE SEQUENCE</scope>
</reference>
<feature type="non-terminal residue" evidence="8">
    <location>
        <position position="521"/>
    </location>
</feature>
<dbReference type="AlphaFoldDB" id="G1FCI8"/>
<dbReference type="InterPro" id="IPR045084">
    <property type="entry name" value="AIB/MYC-like"/>
</dbReference>
<dbReference type="GO" id="GO:0005634">
    <property type="term" value="C:nucleus"/>
    <property type="evidence" value="ECO:0007669"/>
    <property type="project" value="UniProtKB-SubCell"/>
</dbReference>
<evidence type="ECO:0000256" key="3">
    <source>
        <dbReference type="ARBA" id="ARBA00023163"/>
    </source>
</evidence>
<feature type="compositionally biased region" description="Basic and acidic residues" evidence="6">
    <location>
        <begin position="410"/>
        <end position="435"/>
    </location>
</feature>
<keyword evidence="2 5" id="KW-0805">Transcription regulation</keyword>
<feature type="compositionally biased region" description="Basic residues" evidence="6">
    <location>
        <begin position="436"/>
        <end position="445"/>
    </location>
</feature>
<dbReference type="InterPro" id="IPR025610">
    <property type="entry name" value="MYC/MYB_N"/>
</dbReference>
<dbReference type="GO" id="GO:0003700">
    <property type="term" value="F:DNA-binding transcription factor activity"/>
    <property type="evidence" value="ECO:0007669"/>
    <property type="project" value="InterPro"/>
</dbReference>
<dbReference type="GO" id="GO:0000976">
    <property type="term" value="F:transcription cis-regulatory region binding"/>
    <property type="evidence" value="ECO:0007669"/>
    <property type="project" value="TreeGrafter"/>
</dbReference>
<dbReference type="Gene3D" id="4.10.280.10">
    <property type="entry name" value="Helix-loop-helix DNA-binding domain"/>
    <property type="match status" value="1"/>
</dbReference>
<dbReference type="GO" id="GO:0046983">
    <property type="term" value="F:protein dimerization activity"/>
    <property type="evidence" value="ECO:0007669"/>
    <property type="project" value="InterPro"/>
</dbReference>
<dbReference type="InterPro" id="IPR011598">
    <property type="entry name" value="bHLH_dom"/>
</dbReference>
<keyword evidence="3 5" id="KW-0804">Transcription</keyword>
<dbReference type="CDD" id="cd11449">
    <property type="entry name" value="bHLH_AtAIB_like"/>
    <property type="match status" value="1"/>
</dbReference>
<feature type="compositionally biased region" description="Basic and acidic residues" evidence="6">
    <location>
        <begin position="446"/>
        <end position="459"/>
    </location>
</feature>
<dbReference type="SUPFAM" id="SSF47459">
    <property type="entry name" value="HLH, helix-loop-helix DNA-binding domain"/>
    <property type="match status" value="1"/>
</dbReference>
<feature type="region of interest" description="Disordered" evidence="6">
    <location>
        <begin position="371"/>
        <end position="459"/>
    </location>
</feature>
<comment type="subcellular location">
    <subcellularLocation>
        <location evidence="1 5">Nucleus</location>
    </subcellularLocation>
</comment>
<evidence type="ECO:0000256" key="1">
    <source>
        <dbReference type="ARBA" id="ARBA00004123"/>
    </source>
</evidence>
<evidence type="ECO:0000256" key="2">
    <source>
        <dbReference type="ARBA" id="ARBA00023015"/>
    </source>
</evidence>
<organism evidence="8">
    <name type="scientific">Tamarix hispida</name>
    <dbReference type="NCBI Taxonomy" id="189793"/>
    <lineage>
        <taxon>Eukaryota</taxon>
        <taxon>Viridiplantae</taxon>
        <taxon>Streptophyta</taxon>
        <taxon>Embryophyta</taxon>
        <taxon>Tracheophyta</taxon>
        <taxon>Spermatophyta</taxon>
        <taxon>Magnoliopsida</taxon>
        <taxon>eudicotyledons</taxon>
        <taxon>Gunneridae</taxon>
        <taxon>Pentapetalae</taxon>
        <taxon>Caryophyllales</taxon>
        <taxon>Tamaricaceae</taxon>
        <taxon>Tamarix</taxon>
    </lineage>
</organism>
<dbReference type="PROSITE" id="PS50888">
    <property type="entry name" value="BHLH"/>
    <property type="match status" value="1"/>
</dbReference>
<evidence type="ECO:0000259" key="7">
    <source>
        <dbReference type="PROSITE" id="PS50888"/>
    </source>
</evidence>
<evidence type="ECO:0000256" key="4">
    <source>
        <dbReference type="ARBA" id="ARBA00023242"/>
    </source>
</evidence>
<dbReference type="Pfam" id="PF14215">
    <property type="entry name" value="bHLH-MYC_N"/>
    <property type="match status" value="1"/>
</dbReference>
<evidence type="ECO:0000313" key="8">
    <source>
        <dbReference type="EMBL" id="AEJ88337.1"/>
    </source>
</evidence>
<dbReference type="InterPro" id="IPR036638">
    <property type="entry name" value="HLH_DNA-bd_sf"/>
</dbReference>
<name>G1FCI8_9CARY</name>
<protein>
    <recommendedName>
        <fullName evidence="5">Transcription factor</fullName>
        <shortName evidence="5">bHLH transcription factor</shortName>
    </recommendedName>
    <alternativeName>
        <fullName evidence="5">Basic helix-loop-helix protein</fullName>
    </alternativeName>
</protein>
<dbReference type="EMBL" id="JN166792">
    <property type="protein sequence ID" value="AEJ88337.1"/>
    <property type="molecule type" value="mRNA"/>
</dbReference>
<feature type="domain" description="BHLH" evidence="7">
    <location>
        <begin position="449"/>
        <end position="498"/>
    </location>
</feature>
<dbReference type="PANTHER" id="PTHR11514">
    <property type="entry name" value="MYC"/>
    <property type="match status" value="1"/>
</dbReference>
<proteinExistence type="evidence at transcript level"/>
<dbReference type="SMART" id="SM00353">
    <property type="entry name" value="HLH"/>
    <property type="match status" value="1"/>
</dbReference>
<dbReference type="FunFam" id="4.10.280.10:FF:000078">
    <property type="entry name" value="Transcription factor bHLH13"/>
    <property type="match status" value="1"/>
</dbReference>